<evidence type="ECO:0000313" key="8">
    <source>
        <dbReference type="Proteomes" id="UP000030693"/>
    </source>
</evidence>
<feature type="region of interest" description="Disordered" evidence="5">
    <location>
        <begin position="77"/>
        <end position="134"/>
    </location>
</feature>
<dbReference type="InterPro" id="IPR015655">
    <property type="entry name" value="PP2C"/>
</dbReference>
<accession>A0A058ZEU6</accession>
<dbReference type="Pfam" id="PF00481">
    <property type="entry name" value="PP2C"/>
    <property type="match status" value="1"/>
</dbReference>
<sequence>MEIRFGASLSQNSSFRRTMEDTYVVKADLAVDYPSVGSKNFLVGVFDGHGGAKTALHTAEVLPEVLADQLRALASLNSGSQEDSSASDSEPSDSEAATAPETGSPSEQADAGASVNASPEARPMATNSGAGSTPQFTAAHAIDRAFARIDEQLANDNVRLPGSAVAVCLLTEDPTAGRRILTVGNLGDVKAVLIPGPLDIFRSPPAELASRPVYDLSLDHTPRDTDERDRVLRDGGLVFRNRVGGVLAVSRALGDLSLKPAVSVRPFTVEFDLEQVLRAEGATEGLLVVASDGLWNVFKSDDLAAEALSFFERKAGRGGTGPAGSPDPMATAATATDEDLDSADLADGEDSLCHQLADHLVKTSITSGSMDNITAVVVRVTLPPVTSA</sequence>
<evidence type="ECO:0000259" key="6">
    <source>
        <dbReference type="PROSITE" id="PS51746"/>
    </source>
</evidence>
<dbReference type="PROSITE" id="PS01032">
    <property type="entry name" value="PPM_1"/>
    <property type="match status" value="1"/>
</dbReference>
<dbReference type="InterPro" id="IPR036457">
    <property type="entry name" value="PPM-type-like_dom_sf"/>
</dbReference>
<dbReference type="Gene3D" id="3.60.40.10">
    <property type="entry name" value="PPM-type phosphatase domain"/>
    <property type="match status" value="1"/>
</dbReference>
<dbReference type="OMA" id="ATEIPAC"/>
<dbReference type="STRING" id="691883.A0A058ZEU6"/>
<keyword evidence="8" id="KW-1185">Reference proteome</keyword>
<name>A0A058ZEU6_FONAL</name>
<dbReference type="eggNOG" id="KOG0698">
    <property type="taxonomic scope" value="Eukaryota"/>
</dbReference>
<feature type="domain" description="PPM-type phosphatase" evidence="6">
    <location>
        <begin position="4"/>
        <end position="380"/>
    </location>
</feature>
<dbReference type="GO" id="GO:0046872">
    <property type="term" value="F:metal ion binding"/>
    <property type="evidence" value="ECO:0007669"/>
    <property type="project" value="UniProtKB-KW"/>
</dbReference>
<comment type="similarity">
    <text evidence="4">Belongs to the PP2C family.</text>
</comment>
<dbReference type="GeneID" id="20525194"/>
<evidence type="ECO:0000256" key="5">
    <source>
        <dbReference type="SAM" id="MobiDB-lite"/>
    </source>
</evidence>
<evidence type="ECO:0000256" key="4">
    <source>
        <dbReference type="RuleBase" id="RU003465"/>
    </source>
</evidence>
<proteinExistence type="inferred from homology"/>
<protein>
    <recommendedName>
        <fullName evidence="6">PPM-type phosphatase domain-containing protein</fullName>
    </recommendedName>
</protein>
<dbReference type="Proteomes" id="UP000030693">
    <property type="component" value="Unassembled WGS sequence"/>
</dbReference>
<dbReference type="OrthoDB" id="10264738at2759"/>
<dbReference type="PANTHER" id="PTHR13832">
    <property type="entry name" value="PROTEIN PHOSPHATASE 2C"/>
    <property type="match status" value="1"/>
</dbReference>
<dbReference type="EMBL" id="KB932201">
    <property type="protein sequence ID" value="KCV72899.1"/>
    <property type="molecule type" value="Genomic_DNA"/>
</dbReference>
<evidence type="ECO:0000256" key="1">
    <source>
        <dbReference type="ARBA" id="ARBA00022723"/>
    </source>
</evidence>
<keyword evidence="1" id="KW-0479">Metal-binding</keyword>
<dbReference type="RefSeq" id="XP_009492600.1">
    <property type="nucleotide sequence ID" value="XM_009494325.1"/>
</dbReference>
<dbReference type="PROSITE" id="PS51746">
    <property type="entry name" value="PPM_2"/>
    <property type="match status" value="1"/>
</dbReference>
<dbReference type="CDD" id="cd00143">
    <property type="entry name" value="PP2Cc"/>
    <property type="match status" value="1"/>
</dbReference>
<keyword evidence="2 4" id="KW-0378">Hydrolase</keyword>
<dbReference type="SUPFAM" id="SSF81606">
    <property type="entry name" value="PP2C-like"/>
    <property type="match status" value="1"/>
</dbReference>
<dbReference type="InterPro" id="IPR000222">
    <property type="entry name" value="PP2C_BS"/>
</dbReference>
<evidence type="ECO:0000256" key="3">
    <source>
        <dbReference type="ARBA" id="ARBA00022912"/>
    </source>
</evidence>
<evidence type="ECO:0000313" key="7">
    <source>
        <dbReference type="EMBL" id="KCV72899.1"/>
    </source>
</evidence>
<dbReference type="PANTHER" id="PTHR13832:SF827">
    <property type="entry name" value="PROTEIN PHOSPHATASE 1L"/>
    <property type="match status" value="1"/>
</dbReference>
<dbReference type="SMART" id="SM00332">
    <property type="entry name" value="PP2Cc"/>
    <property type="match status" value="1"/>
</dbReference>
<feature type="compositionally biased region" description="Low complexity" evidence="5">
    <location>
        <begin position="78"/>
        <end position="97"/>
    </location>
</feature>
<dbReference type="InterPro" id="IPR001932">
    <property type="entry name" value="PPM-type_phosphatase-like_dom"/>
</dbReference>
<dbReference type="AlphaFoldDB" id="A0A058ZEU6"/>
<keyword evidence="3 4" id="KW-0904">Protein phosphatase</keyword>
<evidence type="ECO:0000256" key="2">
    <source>
        <dbReference type="ARBA" id="ARBA00022801"/>
    </source>
</evidence>
<gene>
    <name evidence="7" type="ORF">H696_00469</name>
</gene>
<feature type="compositionally biased region" description="Polar residues" evidence="5">
    <location>
        <begin position="125"/>
        <end position="134"/>
    </location>
</feature>
<reference evidence="7" key="1">
    <citation type="submission" date="2013-04" db="EMBL/GenBank/DDBJ databases">
        <title>The Genome Sequence of Fonticula alba ATCC 38817.</title>
        <authorList>
            <consortium name="The Broad Institute Genomics Platform"/>
            <person name="Russ C."/>
            <person name="Cuomo C."/>
            <person name="Burger G."/>
            <person name="Gray M.W."/>
            <person name="Holland P.W.H."/>
            <person name="King N."/>
            <person name="Lang F.B.F."/>
            <person name="Roger A.J."/>
            <person name="Ruiz-Trillo I."/>
            <person name="Brown M."/>
            <person name="Walker B."/>
            <person name="Young S."/>
            <person name="Zeng Q."/>
            <person name="Gargeya S."/>
            <person name="Fitzgerald M."/>
            <person name="Haas B."/>
            <person name="Abouelleil A."/>
            <person name="Allen A.W."/>
            <person name="Alvarado L."/>
            <person name="Arachchi H.M."/>
            <person name="Berlin A.M."/>
            <person name="Chapman S.B."/>
            <person name="Gainer-Dewar J."/>
            <person name="Goldberg J."/>
            <person name="Griggs A."/>
            <person name="Gujja S."/>
            <person name="Hansen M."/>
            <person name="Howarth C."/>
            <person name="Imamovic A."/>
            <person name="Ireland A."/>
            <person name="Larimer J."/>
            <person name="McCowan C."/>
            <person name="Murphy C."/>
            <person name="Pearson M."/>
            <person name="Poon T.W."/>
            <person name="Priest M."/>
            <person name="Roberts A."/>
            <person name="Saif S."/>
            <person name="Shea T."/>
            <person name="Sisk P."/>
            <person name="Sykes S."/>
            <person name="Wortman J."/>
            <person name="Nusbaum C."/>
            <person name="Birren B."/>
        </authorList>
    </citation>
    <scope>NUCLEOTIDE SEQUENCE [LARGE SCALE GENOMIC DNA]</scope>
    <source>
        <strain evidence="7">ATCC 38817</strain>
    </source>
</reference>
<dbReference type="GO" id="GO:0004722">
    <property type="term" value="F:protein serine/threonine phosphatase activity"/>
    <property type="evidence" value="ECO:0007669"/>
    <property type="project" value="InterPro"/>
</dbReference>
<organism evidence="7">
    <name type="scientific">Fonticula alba</name>
    <name type="common">Slime mold</name>
    <dbReference type="NCBI Taxonomy" id="691883"/>
    <lineage>
        <taxon>Eukaryota</taxon>
        <taxon>Rotosphaerida</taxon>
        <taxon>Fonticulaceae</taxon>
        <taxon>Fonticula</taxon>
    </lineage>
</organism>